<dbReference type="HAMAP" id="MF_00107">
    <property type="entry name" value="IspF"/>
    <property type="match status" value="1"/>
</dbReference>
<feature type="binding site" evidence="7">
    <location>
        <position position="13"/>
    </location>
    <ligand>
        <name>a divalent metal cation</name>
        <dbReference type="ChEBI" id="CHEBI:60240"/>
    </ligand>
</feature>
<dbReference type="CDD" id="cd00554">
    <property type="entry name" value="MECDP_synthase"/>
    <property type="match status" value="1"/>
</dbReference>
<evidence type="ECO:0000313" key="11">
    <source>
        <dbReference type="Proteomes" id="UP001161325"/>
    </source>
</evidence>
<comment type="catalytic activity">
    <reaction evidence="1 7 8">
        <text>4-CDP-2-C-methyl-D-erythritol 2-phosphate = 2-C-methyl-D-erythritol 2,4-cyclic diphosphate + CMP</text>
        <dbReference type="Rhea" id="RHEA:23864"/>
        <dbReference type="ChEBI" id="CHEBI:57919"/>
        <dbReference type="ChEBI" id="CHEBI:58483"/>
        <dbReference type="ChEBI" id="CHEBI:60377"/>
        <dbReference type="EC" id="4.6.1.12"/>
    </reaction>
</comment>
<feature type="binding site" evidence="7">
    <location>
        <begin position="13"/>
        <end position="15"/>
    </location>
    <ligand>
        <name>4-CDP-2-C-methyl-D-erythritol 2-phosphate</name>
        <dbReference type="ChEBI" id="CHEBI:57919"/>
    </ligand>
</feature>
<dbReference type="RefSeq" id="WP_284351678.1">
    <property type="nucleotide sequence ID" value="NZ_BRXS01000006.1"/>
</dbReference>
<evidence type="ECO:0000256" key="7">
    <source>
        <dbReference type="HAMAP-Rule" id="MF_00107"/>
    </source>
</evidence>
<dbReference type="InterPro" id="IPR036571">
    <property type="entry name" value="MECDP_synthase_sf"/>
</dbReference>
<comment type="caution">
    <text evidence="10">The sequence shown here is derived from an EMBL/GenBank/DDBJ whole genome shotgun (WGS) entry which is preliminary data.</text>
</comment>
<comment type="function">
    <text evidence="7">Involved in the biosynthesis of isopentenyl diphosphate (IPP) and dimethylallyl diphosphate (DMAPP), two major building blocks of isoprenoid compounds. Catalyzes the conversion of 4-diphosphocytidyl-2-C-methyl-D-erythritol 2-phosphate (CDP-ME2P) to 2-C-methyl-D-erythritol 2,4-cyclodiphosphate (ME-CPP) with a corresponding release of cytidine 5-monophosphate (CMP).</text>
</comment>
<dbReference type="GO" id="GO:0008685">
    <property type="term" value="F:2-C-methyl-D-erythritol 2,4-cyclodiphosphate synthase activity"/>
    <property type="evidence" value="ECO:0007669"/>
    <property type="project" value="UniProtKB-UniRule"/>
</dbReference>
<dbReference type="InterPro" id="IPR003526">
    <property type="entry name" value="MECDP_synthase"/>
</dbReference>
<dbReference type="SUPFAM" id="SSF69765">
    <property type="entry name" value="IpsF-like"/>
    <property type="match status" value="1"/>
</dbReference>
<comment type="cofactor">
    <cofactor evidence="7">
        <name>a divalent metal cation</name>
        <dbReference type="ChEBI" id="CHEBI:60240"/>
    </cofactor>
    <text evidence="7">Binds 1 divalent metal cation per subunit.</text>
</comment>
<feature type="binding site" evidence="7">
    <location>
        <begin position="40"/>
        <end position="41"/>
    </location>
    <ligand>
        <name>4-CDP-2-C-methyl-D-erythritol 2-phosphate</name>
        <dbReference type="ChEBI" id="CHEBI:57919"/>
    </ligand>
</feature>
<sequence>MTTGETRVGIGYDSHRFGADGHPLVIAGVRMPGDARVVAHSDGDVAAHAVTDAVLGAAGLGDIGELFPNTAAENAGRDSMEMLRLAVDRLRAGGWRVANVDVAVVAERHKVGPHRPAMRARLAEALGVAPEAVFVKGKTNEGLGWIGAGEGLAAHAVASLVRVGAPTD</sequence>
<comment type="pathway">
    <text evidence="2 7">Isoprenoid biosynthesis; isopentenyl diphosphate biosynthesis via DXP pathway; isopentenyl diphosphate from 1-deoxy-D-xylulose 5-phosphate: step 4/6.</text>
</comment>
<dbReference type="GO" id="GO:0016114">
    <property type="term" value="P:terpenoid biosynthetic process"/>
    <property type="evidence" value="ECO:0007669"/>
    <property type="project" value="InterPro"/>
</dbReference>
<proteinExistence type="inferred from homology"/>
<dbReference type="NCBIfam" id="TIGR00151">
    <property type="entry name" value="ispF"/>
    <property type="match status" value="1"/>
</dbReference>
<reference evidence="10" key="1">
    <citation type="submission" date="2022-08" db="EMBL/GenBank/DDBJ databases">
        <title>Draft genome sequencing of Roseisolibacter agri AW1220.</title>
        <authorList>
            <person name="Tobiishi Y."/>
            <person name="Tonouchi A."/>
        </authorList>
    </citation>
    <scope>NUCLEOTIDE SEQUENCE</scope>
    <source>
        <strain evidence="10">AW1220</strain>
    </source>
</reference>
<dbReference type="Proteomes" id="UP001161325">
    <property type="component" value="Unassembled WGS sequence"/>
</dbReference>
<dbReference type="PANTHER" id="PTHR43181:SF1">
    <property type="entry name" value="2-C-METHYL-D-ERYTHRITOL 2,4-CYCLODIPHOSPHATE SYNTHASE, CHLOROPLASTIC"/>
    <property type="match status" value="1"/>
</dbReference>
<keyword evidence="4 7" id="KW-0479">Metal-binding</keyword>
<dbReference type="Gene3D" id="3.30.1330.50">
    <property type="entry name" value="2-C-methyl-D-erythritol 2,4-cyclodiphosphate synthase"/>
    <property type="match status" value="1"/>
</dbReference>
<dbReference type="EC" id="4.6.1.12" evidence="3 7"/>
<dbReference type="GO" id="GO:0046872">
    <property type="term" value="F:metal ion binding"/>
    <property type="evidence" value="ECO:0007669"/>
    <property type="project" value="UniProtKB-KW"/>
</dbReference>
<accession>A0AA37QK13</accession>
<feature type="binding site" evidence="7">
    <location>
        <position position="15"/>
    </location>
    <ligand>
        <name>a divalent metal cation</name>
        <dbReference type="ChEBI" id="CHEBI:60240"/>
    </ligand>
</feature>
<evidence type="ECO:0000256" key="8">
    <source>
        <dbReference type="RuleBase" id="RU004395"/>
    </source>
</evidence>
<evidence type="ECO:0000256" key="5">
    <source>
        <dbReference type="ARBA" id="ARBA00023229"/>
    </source>
</evidence>
<feature type="binding site" evidence="7">
    <location>
        <begin position="62"/>
        <end position="64"/>
    </location>
    <ligand>
        <name>4-CDP-2-C-methyl-D-erythritol 2-phosphate</name>
        <dbReference type="ChEBI" id="CHEBI:57919"/>
    </ligand>
</feature>
<gene>
    <name evidence="7 10" type="primary">ispF</name>
    <name evidence="10" type="ORF">rosag_37460</name>
</gene>
<evidence type="ECO:0000256" key="3">
    <source>
        <dbReference type="ARBA" id="ARBA00012579"/>
    </source>
</evidence>
<evidence type="ECO:0000259" key="9">
    <source>
        <dbReference type="Pfam" id="PF02542"/>
    </source>
</evidence>
<dbReference type="EMBL" id="BRXS01000006">
    <property type="protein sequence ID" value="GLC27233.1"/>
    <property type="molecule type" value="Genomic_DNA"/>
</dbReference>
<keyword evidence="6 7" id="KW-0456">Lyase</keyword>
<evidence type="ECO:0000256" key="4">
    <source>
        <dbReference type="ARBA" id="ARBA00022723"/>
    </source>
</evidence>
<keyword evidence="11" id="KW-1185">Reference proteome</keyword>
<dbReference type="Pfam" id="PF02542">
    <property type="entry name" value="YgbB"/>
    <property type="match status" value="1"/>
</dbReference>
<evidence type="ECO:0000256" key="2">
    <source>
        <dbReference type="ARBA" id="ARBA00004709"/>
    </source>
</evidence>
<dbReference type="PROSITE" id="PS01350">
    <property type="entry name" value="ISPF"/>
    <property type="match status" value="1"/>
</dbReference>
<dbReference type="InterPro" id="IPR020555">
    <property type="entry name" value="MECDP_synthase_CS"/>
</dbReference>
<dbReference type="AlphaFoldDB" id="A0AA37QK13"/>
<dbReference type="GO" id="GO:0019288">
    <property type="term" value="P:isopentenyl diphosphate biosynthetic process, methylerythritol 4-phosphate pathway"/>
    <property type="evidence" value="ECO:0007669"/>
    <property type="project" value="UniProtKB-UniRule"/>
</dbReference>
<feature type="domain" description="2-C-methyl-D-erythritol 2,4-cyclodiphosphate synthase" evidence="9">
    <location>
        <begin position="7"/>
        <end position="160"/>
    </location>
</feature>
<evidence type="ECO:0000256" key="1">
    <source>
        <dbReference type="ARBA" id="ARBA00000200"/>
    </source>
</evidence>
<comment type="subunit">
    <text evidence="7">Homotrimer.</text>
</comment>
<evidence type="ECO:0000256" key="6">
    <source>
        <dbReference type="ARBA" id="ARBA00023239"/>
    </source>
</evidence>
<name>A0AA37QK13_9BACT</name>
<dbReference type="PANTHER" id="PTHR43181">
    <property type="entry name" value="2-C-METHYL-D-ERYTHRITOL 2,4-CYCLODIPHOSPHATE SYNTHASE, CHLOROPLASTIC"/>
    <property type="match status" value="1"/>
</dbReference>
<comment type="similarity">
    <text evidence="7 8">Belongs to the IspF family.</text>
</comment>
<feature type="site" description="Transition state stabilizer" evidence="7">
    <location>
        <position position="40"/>
    </location>
</feature>
<organism evidence="10 11">
    <name type="scientific">Roseisolibacter agri</name>
    <dbReference type="NCBI Taxonomy" id="2014610"/>
    <lineage>
        <taxon>Bacteria</taxon>
        <taxon>Pseudomonadati</taxon>
        <taxon>Gemmatimonadota</taxon>
        <taxon>Gemmatimonadia</taxon>
        <taxon>Gemmatimonadales</taxon>
        <taxon>Gemmatimonadaceae</taxon>
        <taxon>Roseisolibacter</taxon>
    </lineage>
</organism>
<feature type="site" description="Transition state stabilizer" evidence="7">
    <location>
        <position position="139"/>
    </location>
</feature>
<keyword evidence="5 7" id="KW-0414">Isoprene biosynthesis</keyword>
<evidence type="ECO:0000313" key="10">
    <source>
        <dbReference type="EMBL" id="GLC27233.1"/>
    </source>
</evidence>
<feature type="binding site" evidence="7">
    <location>
        <position position="48"/>
    </location>
    <ligand>
        <name>a divalent metal cation</name>
        <dbReference type="ChEBI" id="CHEBI:60240"/>
    </ligand>
</feature>
<protein>
    <recommendedName>
        <fullName evidence="3 7">2-C-methyl-D-erythritol 2,4-cyclodiphosphate synthase</fullName>
        <shortName evidence="7">MECDP-synthase</shortName>
        <shortName evidence="7">MECPP-synthase</shortName>
        <shortName evidence="7">MECPS</shortName>
        <ecNumber evidence="3 7">4.6.1.12</ecNumber>
    </recommendedName>
</protein>
<comment type="caution">
    <text evidence="7">Lacks conserved residue(s) required for the propagation of feature annotation.</text>
</comment>